<protein>
    <submittedName>
        <fullName evidence="1">Uncharacterized protein</fullName>
    </submittedName>
</protein>
<organism evidence="1">
    <name type="scientific">viral metagenome</name>
    <dbReference type="NCBI Taxonomy" id="1070528"/>
    <lineage>
        <taxon>unclassified sequences</taxon>
        <taxon>metagenomes</taxon>
        <taxon>organismal metagenomes</taxon>
    </lineage>
</organism>
<dbReference type="AlphaFoldDB" id="A0A6M3M229"/>
<proteinExistence type="predicted"/>
<name>A0A6M3M229_9ZZZZ</name>
<reference evidence="1" key="1">
    <citation type="submission" date="2020-03" db="EMBL/GenBank/DDBJ databases">
        <title>The deep terrestrial virosphere.</title>
        <authorList>
            <person name="Holmfeldt K."/>
            <person name="Nilsson E."/>
            <person name="Simone D."/>
            <person name="Lopez-Fernandez M."/>
            <person name="Wu X."/>
            <person name="de Brujin I."/>
            <person name="Lundin D."/>
            <person name="Andersson A."/>
            <person name="Bertilsson S."/>
            <person name="Dopson M."/>
        </authorList>
    </citation>
    <scope>NUCLEOTIDE SEQUENCE</scope>
    <source>
        <strain evidence="1">MM171A00145</strain>
    </source>
</reference>
<accession>A0A6M3M229</accession>
<gene>
    <name evidence="1" type="ORF">MM171A00145_0071</name>
</gene>
<sequence length="118" mass="13323">MLLLTDLPWRREEQQMPATKATPKKFEFKAPVGVKAYRVRNTKKQSYSFITVVDGEACEMHIASRMDMDENGNPKRNDGRTAEPEYTLEQYAALMELKAFRGLVADGTFAEYPVGGTA</sequence>
<dbReference type="EMBL" id="MT143705">
    <property type="protein sequence ID" value="QJB01134.1"/>
    <property type="molecule type" value="Genomic_DNA"/>
</dbReference>
<evidence type="ECO:0000313" key="1">
    <source>
        <dbReference type="EMBL" id="QJB01134.1"/>
    </source>
</evidence>